<evidence type="ECO:0000259" key="6">
    <source>
        <dbReference type="Pfam" id="PF07669"/>
    </source>
</evidence>
<dbReference type="REBASE" id="409484">
    <property type="entry name" value="Xar427ORF3320P"/>
</dbReference>
<dbReference type="GO" id="GO:0009007">
    <property type="term" value="F:site-specific DNA-methyltransferase (adenine-specific) activity"/>
    <property type="evidence" value="ECO:0007669"/>
    <property type="project" value="UniProtKB-EC"/>
</dbReference>
<keyword evidence="4" id="KW-0949">S-adenosyl-L-methionine</keyword>
<evidence type="ECO:0000313" key="9">
    <source>
        <dbReference type="Proteomes" id="UP000514411"/>
    </source>
</evidence>
<reference evidence="7 9" key="1">
    <citation type="submission" date="2020-07" db="EMBL/GenBank/DDBJ databases">
        <authorList>
            <person name="Teixeira M."/>
        </authorList>
    </citation>
    <scope>NUCLEOTIDE SEQUENCE</scope>
    <source>
        <strain evidence="8">3</strain>
        <strain evidence="7">Xanthomonas arboricola pv. juglandis CPBF 427</strain>
    </source>
</reference>
<dbReference type="InterPro" id="IPR029063">
    <property type="entry name" value="SAM-dependent_MTases_sf"/>
</dbReference>
<evidence type="ECO:0000256" key="2">
    <source>
        <dbReference type="ARBA" id="ARBA00022603"/>
    </source>
</evidence>
<dbReference type="Pfam" id="PF07669">
    <property type="entry name" value="Eco57I"/>
    <property type="match status" value="1"/>
</dbReference>
<dbReference type="REBASE" id="486135">
    <property type="entry name" value="Xari3ORF3292P"/>
</dbReference>
<dbReference type="AlphaFoldDB" id="A0A7U7DH15"/>
<dbReference type="GO" id="GO:0004519">
    <property type="term" value="F:endonuclease activity"/>
    <property type="evidence" value="ECO:0007669"/>
    <property type="project" value="UniProtKB-KW"/>
</dbReference>
<keyword evidence="7" id="KW-0378">Hydrolase</keyword>
<evidence type="ECO:0000313" key="7">
    <source>
        <dbReference type="EMBL" id="CAD0338045.1"/>
    </source>
</evidence>
<dbReference type="GO" id="GO:0032259">
    <property type="term" value="P:methylation"/>
    <property type="evidence" value="ECO:0007669"/>
    <property type="project" value="UniProtKB-KW"/>
</dbReference>
<organism evidence="7">
    <name type="scientific">Xanthomonas campestris pv. juglandis</name>
    <name type="common">Xanthomonas arboricola pv. juglandis</name>
    <dbReference type="NCBI Taxonomy" id="195709"/>
    <lineage>
        <taxon>Bacteria</taxon>
        <taxon>Pseudomonadati</taxon>
        <taxon>Pseudomonadota</taxon>
        <taxon>Gammaproteobacteria</taxon>
        <taxon>Lysobacterales</taxon>
        <taxon>Lysobacteraceae</taxon>
        <taxon>Xanthomonas</taxon>
    </lineage>
</organism>
<dbReference type="PRINTS" id="PR00507">
    <property type="entry name" value="N12N6MTFRASE"/>
</dbReference>
<protein>
    <recommendedName>
        <fullName evidence="1">site-specific DNA-methyltransferase (adenine-specific)</fullName>
        <ecNumber evidence="1">2.1.1.72</ecNumber>
    </recommendedName>
</protein>
<sequence>MSSPATIEQGRLRAVAALVHAFAVSFEHNQDEARLQLLESVAARLGSHNVSDFQKAFGRKLIAAAHVLDNEAAKVLAAIRNTGIEPALALSALSREDLTVAQQRKTGAYHTDFRLAQRLAKNMAPSLSVRSKVVDPASGSGILLVALTLAVCGNDRRATAQWLRKGVHAMDLSEASLRGATLSLAALTDDLSAVIEMRSRWLVGDSLAVGAAAWEAMAPQGFDAIVANPPWEKVRLTKHEFLLDRGAGRHYGADVEHLDREAFETSAGQVRSYAEFLARRFPLLLRGEPDLYAAFMALYLNLLKPGGRACVLVPGGLIRSQGTQALREALFDRAMRLEIAVFDNRARFFGIDTRFKFLALDFIQHEGAQAKDPIVLTRESGTELGTEVLSRVRIGRKALRAVRPDLSLPEVHSASGWALFQRLTECGERMDDPQSLWYAEFCREVDMTSQRSSFARSKGKERVGVIEGRHIQQHRFGAKAYVAGTGRSAVWESLSLGGAEVVPQFHIARKDCPPKAQERIQLRRAGFCDIAGQTNERSMMAALVEPGFVCGNKVPTVLFPNDPDEDRLFVWLAIVNSLTFDWMLRRVLTTTINYFVLLSIPLPPIKPKGLPWRRLATAARELHALNLAPRTAETDRTAAQLRVKIEVEVARAYGVTLAELDLMSSDFPLLDRGQPALEREGRSTITWDSVLAGLSGGKEPWQRRVVAAQAVGAIAFVPAQHSGLEPEEGDSYGAGQSESK</sequence>
<keyword evidence="7" id="KW-0255">Endonuclease</keyword>
<evidence type="ECO:0000256" key="1">
    <source>
        <dbReference type="ARBA" id="ARBA00011900"/>
    </source>
</evidence>
<dbReference type="PANTHER" id="PTHR33841">
    <property type="entry name" value="DNA METHYLTRANSFERASE YEEA-RELATED"/>
    <property type="match status" value="1"/>
</dbReference>
<gene>
    <name evidence="8" type="ORF">XSP_003291</name>
    <name evidence="7" type="ORF">XSP_003319</name>
</gene>
<proteinExistence type="predicted"/>
<dbReference type="RefSeq" id="WP_053045351.1">
    <property type="nucleotide sequence ID" value="NZ_CP012251.1"/>
</dbReference>
<evidence type="ECO:0000256" key="4">
    <source>
        <dbReference type="ARBA" id="ARBA00022691"/>
    </source>
</evidence>
<evidence type="ECO:0000313" key="8">
    <source>
        <dbReference type="EMBL" id="CAD1795524.1"/>
    </source>
</evidence>
<evidence type="ECO:0000256" key="3">
    <source>
        <dbReference type="ARBA" id="ARBA00022679"/>
    </source>
</evidence>
<dbReference type="InterPro" id="IPR050953">
    <property type="entry name" value="N4_N6_ade-DNA_methylase"/>
</dbReference>
<name>A0A7U7DH15_XANCJ</name>
<dbReference type="GO" id="GO:0006304">
    <property type="term" value="P:DNA modification"/>
    <property type="evidence" value="ECO:0007669"/>
    <property type="project" value="InterPro"/>
</dbReference>
<keyword evidence="2" id="KW-0489">Methyltransferase</keyword>
<dbReference type="Proteomes" id="UP000514411">
    <property type="component" value="Chromosome"/>
</dbReference>
<accession>A0A7U7DH15</accession>
<dbReference type="GO" id="GO:0003676">
    <property type="term" value="F:nucleic acid binding"/>
    <property type="evidence" value="ECO:0007669"/>
    <property type="project" value="InterPro"/>
</dbReference>
<dbReference type="InterPro" id="IPR011639">
    <property type="entry name" value="MethylTrfase_TaqI-like_dom"/>
</dbReference>
<dbReference type="SUPFAM" id="SSF53335">
    <property type="entry name" value="S-adenosyl-L-methionine-dependent methyltransferases"/>
    <property type="match status" value="1"/>
</dbReference>
<dbReference type="EMBL" id="LR824643">
    <property type="protein sequence ID" value="CAD0338045.1"/>
    <property type="molecule type" value="Genomic_DNA"/>
</dbReference>
<keyword evidence="3" id="KW-0808">Transferase</keyword>
<comment type="catalytic activity">
    <reaction evidence="5">
        <text>a 2'-deoxyadenosine in DNA + S-adenosyl-L-methionine = an N(6)-methyl-2'-deoxyadenosine in DNA + S-adenosyl-L-homocysteine + H(+)</text>
        <dbReference type="Rhea" id="RHEA:15197"/>
        <dbReference type="Rhea" id="RHEA-COMP:12418"/>
        <dbReference type="Rhea" id="RHEA-COMP:12419"/>
        <dbReference type="ChEBI" id="CHEBI:15378"/>
        <dbReference type="ChEBI" id="CHEBI:57856"/>
        <dbReference type="ChEBI" id="CHEBI:59789"/>
        <dbReference type="ChEBI" id="CHEBI:90615"/>
        <dbReference type="ChEBI" id="CHEBI:90616"/>
        <dbReference type="EC" id="2.1.1.72"/>
    </reaction>
</comment>
<dbReference type="EC" id="2.1.1.72" evidence="1"/>
<feature type="domain" description="Type II methyltransferase M.TaqI-like" evidence="6">
    <location>
        <begin position="215"/>
        <end position="345"/>
    </location>
</feature>
<dbReference type="PROSITE" id="PS00092">
    <property type="entry name" value="N6_MTASE"/>
    <property type="match status" value="1"/>
</dbReference>
<dbReference type="PANTHER" id="PTHR33841:SF1">
    <property type="entry name" value="DNA METHYLTRANSFERASE A"/>
    <property type="match status" value="1"/>
</dbReference>
<dbReference type="CDD" id="cd02440">
    <property type="entry name" value="AdoMet_MTases"/>
    <property type="match status" value="1"/>
</dbReference>
<dbReference type="InterPro" id="IPR002052">
    <property type="entry name" value="DNA_methylase_N6_adenine_CS"/>
</dbReference>
<dbReference type="Gene3D" id="3.40.50.150">
    <property type="entry name" value="Vaccinia Virus protein VP39"/>
    <property type="match status" value="1"/>
</dbReference>
<dbReference type="EMBL" id="LR861807">
    <property type="protein sequence ID" value="CAD1795524.1"/>
    <property type="molecule type" value="Genomic_DNA"/>
</dbReference>
<keyword evidence="7" id="KW-0540">Nuclease</keyword>
<evidence type="ECO:0000256" key="5">
    <source>
        <dbReference type="ARBA" id="ARBA00047942"/>
    </source>
</evidence>